<protein>
    <recommendedName>
        <fullName evidence="1">Methyltransferase domain-containing protein</fullName>
    </recommendedName>
</protein>
<evidence type="ECO:0000313" key="3">
    <source>
        <dbReference type="Proteomes" id="UP000178264"/>
    </source>
</evidence>
<name>A0A1F7VF43_9BACT</name>
<sequence>MGYFLFLKNSLKNFNQMGAFVPSSQFLARTMLEGVHLPRAKCVVEFGGGTGAITRHILALLPSHATLIVFEMNKELAAHLKRTITDPRVFVVCDRAERIGHYLKKFGFKKADYIISSLPLAHLRGAVLAHLLSEVVASLHPHGVYIQYQYSLHSFRQVKKVFGKVVLKFELYNFPPAFVYVCHV</sequence>
<dbReference type="AlphaFoldDB" id="A0A1F7VF43"/>
<dbReference type="InterPro" id="IPR041698">
    <property type="entry name" value="Methyltransf_25"/>
</dbReference>
<organism evidence="2 3">
    <name type="scientific">Candidatus Uhrbacteria bacterium RIFCSPLOWO2_02_FULL_49_11</name>
    <dbReference type="NCBI Taxonomy" id="1802409"/>
    <lineage>
        <taxon>Bacteria</taxon>
        <taxon>Candidatus Uhriibacteriota</taxon>
    </lineage>
</organism>
<evidence type="ECO:0000259" key="1">
    <source>
        <dbReference type="Pfam" id="PF13649"/>
    </source>
</evidence>
<dbReference type="CDD" id="cd02440">
    <property type="entry name" value="AdoMet_MTases"/>
    <property type="match status" value="1"/>
</dbReference>
<feature type="domain" description="Methyltransferase" evidence="1">
    <location>
        <begin position="43"/>
        <end position="143"/>
    </location>
</feature>
<dbReference type="Gene3D" id="3.40.50.150">
    <property type="entry name" value="Vaccinia Virus protein VP39"/>
    <property type="match status" value="1"/>
</dbReference>
<dbReference type="SUPFAM" id="SSF53335">
    <property type="entry name" value="S-adenosyl-L-methionine-dependent methyltransferases"/>
    <property type="match status" value="1"/>
</dbReference>
<dbReference type="EMBL" id="MGER01000021">
    <property type="protein sequence ID" value="OGL88617.1"/>
    <property type="molecule type" value="Genomic_DNA"/>
</dbReference>
<dbReference type="Proteomes" id="UP000178264">
    <property type="component" value="Unassembled WGS sequence"/>
</dbReference>
<accession>A0A1F7VF43</accession>
<comment type="caution">
    <text evidence="2">The sequence shown here is derived from an EMBL/GenBank/DDBJ whole genome shotgun (WGS) entry which is preliminary data.</text>
</comment>
<reference evidence="2 3" key="1">
    <citation type="journal article" date="2016" name="Nat. Commun.">
        <title>Thousands of microbial genomes shed light on interconnected biogeochemical processes in an aquifer system.</title>
        <authorList>
            <person name="Anantharaman K."/>
            <person name="Brown C.T."/>
            <person name="Hug L.A."/>
            <person name="Sharon I."/>
            <person name="Castelle C.J."/>
            <person name="Probst A.J."/>
            <person name="Thomas B.C."/>
            <person name="Singh A."/>
            <person name="Wilkins M.J."/>
            <person name="Karaoz U."/>
            <person name="Brodie E.L."/>
            <person name="Williams K.H."/>
            <person name="Hubbard S.S."/>
            <person name="Banfield J.F."/>
        </authorList>
    </citation>
    <scope>NUCLEOTIDE SEQUENCE [LARGE SCALE GENOMIC DNA]</scope>
</reference>
<dbReference type="Pfam" id="PF13649">
    <property type="entry name" value="Methyltransf_25"/>
    <property type="match status" value="1"/>
</dbReference>
<gene>
    <name evidence="2" type="ORF">A3I42_01980</name>
</gene>
<proteinExistence type="predicted"/>
<evidence type="ECO:0000313" key="2">
    <source>
        <dbReference type="EMBL" id="OGL88617.1"/>
    </source>
</evidence>
<dbReference type="InterPro" id="IPR029063">
    <property type="entry name" value="SAM-dependent_MTases_sf"/>
</dbReference>